<keyword evidence="9" id="KW-1185">Reference proteome</keyword>
<organism evidence="8 9">
    <name type="scientific">Methylomonas aurea</name>
    <dbReference type="NCBI Taxonomy" id="2952224"/>
    <lineage>
        <taxon>Bacteria</taxon>
        <taxon>Pseudomonadati</taxon>
        <taxon>Pseudomonadota</taxon>
        <taxon>Gammaproteobacteria</taxon>
        <taxon>Methylococcales</taxon>
        <taxon>Methylococcaceae</taxon>
        <taxon>Methylomonas</taxon>
    </lineage>
</organism>
<evidence type="ECO:0000256" key="4">
    <source>
        <dbReference type="ARBA" id="ARBA00022525"/>
    </source>
</evidence>
<sequence length="302" mass="33131">MRISTSWNHQLGLNAMLDQQSKLHDTQLKLSSGKKYLNPAENAVAATSLIDFEQNIKENQQYQANIGAARQRLDLEESNLANATDVLHRIRELTVQALNDANTQTNRQQIAMEIDEMNKQLLSIANTKNANGEYLFSGYASDRPAFTDTPDYAYLGDANQRKIAIGPNRVVTDGDPGEAVFGAIQLAPLSAGSIDNVLQAVAQLSSDLKANTPNKNSLDDLDRALARFDNVRASAGARLNALDDQENLNADYILDNKATASDIGDLDYAEALSKFNQQQISLQAAQHAFTKVQNLSLFNYIS</sequence>
<dbReference type="InterPro" id="IPR046358">
    <property type="entry name" value="Flagellin_C"/>
</dbReference>
<dbReference type="NCBIfam" id="TIGR02550">
    <property type="entry name" value="flagell_flgL"/>
    <property type="match status" value="1"/>
</dbReference>
<keyword evidence="8" id="KW-0969">Cilium</keyword>
<dbReference type="PANTHER" id="PTHR42792">
    <property type="entry name" value="FLAGELLIN"/>
    <property type="match status" value="1"/>
</dbReference>
<reference evidence="8 9" key="1">
    <citation type="submission" date="2022-07" db="EMBL/GenBank/DDBJ databases">
        <title>Methylomonas rivi sp. nov., Methylomonas rosea sp. nov., Methylomonas aureus sp. nov. and Methylomonas subterranea sp. nov., four novel methanotrophs isolated from a freshwater creek and the deep terrestrial subsurface.</title>
        <authorList>
            <person name="Abin C."/>
            <person name="Sankaranarayanan K."/>
            <person name="Garner C."/>
            <person name="Sindelar R."/>
            <person name="Kotary K."/>
            <person name="Garner R."/>
            <person name="Barclay S."/>
            <person name="Lawson P."/>
            <person name="Krumholz L."/>
        </authorList>
    </citation>
    <scope>NUCLEOTIDE SEQUENCE [LARGE SCALE GENOMIC DNA]</scope>
    <source>
        <strain evidence="8 9">SURF-1</strain>
    </source>
</reference>
<evidence type="ECO:0000313" key="8">
    <source>
        <dbReference type="EMBL" id="MCQ8180794.1"/>
    </source>
</evidence>
<dbReference type="Pfam" id="PF00669">
    <property type="entry name" value="Flagellin_N"/>
    <property type="match status" value="1"/>
</dbReference>
<keyword evidence="4" id="KW-0964">Secreted</keyword>
<comment type="caution">
    <text evidence="8">The sequence shown here is derived from an EMBL/GenBank/DDBJ whole genome shotgun (WGS) entry which is preliminary data.</text>
</comment>
<evidence type="ECO:0000259" key="7">
    <source>
        <dbReference type="Pfam" id="PF00700"/>
    </source>
</evidence>
<dbReference type="Pfam" id="PF00700">
    <property type="entry name" value="Flagellin_C"/>
    <property type="match status" value="1"/>
</dbReference>
<accession>A0ABT1UEY9</accession>
<dbReference type="PANTHER" id="PTHR42792:SF1">
    <property type="entry name" value="FLAGELLAR HOOK-ASSOCIATED PROTEIN 3"/>
    <property type="match status" value="1"/>
</dbReference>
<comment type="similarity">
    <text evidence="3">Belongs to the bacterial flagellin family.</text>
</comment>
<evidence type="ECO:0000256" key="5">
    <source>
        <dbReference type="ARBA" id="ARBA00023143"/>
    </source>
</evidence>
<evidence type="ECO:0000256" key="3">
    <source>
        <dbReference type="ARBA" id="ARBA00005709"/>
    </source>
</evidence>
<evidence type="ECO:0000259" key="6">
    <source>
        <dbReference type="Pfam" id="PF00669"/>
    </source>
</evidence>
<keyword evidence="8" id="KW-0282">Flagellum</keyword>
<dbReference type="InterPro" id="IPR001029">
    <property type="entry name" value="Flagellin_N"/>
</dbReference>
<dbReference type="Proteomes" id="UP001524569">
    <property type="component" value="Unassembled WGS sequence"/>
</dbReference>
<keyword evidence="5" id="KW-0975">Bacterial flagellum</keyword>
<feature type="domain" description="Flagellin C-terminal" evidence="7">
    <location>
        <begin position="219"/>
        <end position="301"/>
    </location>
</feature>
<feature type="domain" description="Flagellin N-terminal" evidence="6">
    <location>
        <begin position="9"/>
        <end position="139"/>
    </location>
</feature>
<protein>
    <submittedName>
        <fullName evidence="8">Flagellar hook-associated protein FlgL</fullName>
    </submittedName>
</protein>
<comment type="subcellular location">
    <subcellularLocation>
        <location evidence="1">Bacterial flagellum</location>
    </subcellularLocation>
    <subcellularLocation>
        <location evidence="2">Secreted</location>
    </subcellularLocation>
</comment>
<name>A0ABT1UEY9_9GAMM</name>
<dbReference type="InterPro" id="IPR001492">
    <property type="entry name" value="Flagellin"/>
</dbReference>
<dbReference type="RefSeq" id="WP_256610146.1">
    <property type="nucleotide sequence ID" value="NZ_JANIBM010000005.1"/>
</dbReference>
<dbReference type="InterPro" id="IPR013384">
    <property type="entry name" value="Flagell_FlgL"/>
</dbReference>
<keyword evidence="8" id="KW-0966">Cell projection</keyword>
<evidence type="ECO:0000256" key="1">
    <source>
        <dbReference type="ARBA" id="ARBA00004365"/>
    </source>
</evidence>
<dbReference type="Gene3D" id="1.20.1330.10">
    <property type="entry name" value="f41 fragment of flagellin, N-terminal domain"/>
    <property type="match status" value="1"/>
</dbReference>
<proteinExistence type="inferred from homology"/>
<dbReference type="EMBL" id="JANIBM010000005">
    <property type="protein sequence ID" value="MCQ8180794.1"/>
    <property type="molecule type" value="Genomic_DNA"/>
</dbReference>
<gene>
    <name evidence="8" type="primary">flgL</name>
    <name evidence="8" type="ORF">NP603_06720</name>
</gene>
<evidence type="ECO:0000313" key="9">
    <source>
        <dbReference type="Proteomes" id="UP001524569"/>
    </source>
</evidence>
<dbReference type="SUPFAM" id="SSF64518">
    <property type="entry name" value="Phase 1 flagellin"/>
    <property type="match status" value="1"/>
</dbReference>
<evidence type="ECO:0000256" key="2">
    <source>
        <dbReference type="ARBA" id="ARBA00004613"/>
    </source>
</evidence>